<dbReference type="CDD" id="cd00067">
    <property type="entry name" value="GAL4"/>
    <property type="match status" value="1"/>
</dbReference>
<dbReference type="PROSITE" id="PS00463">
    <property type="entry name" value="ZN2_CY6_FUNGAL_1"/>
    <property type="match status" value="1"/>
</dbReference>
<dbReference type="SUPFAM" id="SSF57701">
    <property type="entry name" value="Zn2/Cys6 DNA-binding domain"/>
    <property type="match status" value="1"/>
</dbReference>
<keyword evidence="4" id="KW-0238">DNA-binding</keyword>
<feature type="compositionally biased region" description="Low complexity" evidence="7">
    <location>
        <begin position="84"/>
        <end position="97"/>
    </location>
</feature>
<evidence type="ECO:0000256" key="5">
    <source>
        <dbReference type="ARBA" id="ARBA00023163"/>
    </source>
</evidence>
<dbReference type="PANTHER" id="PTHR47540:SF6">
    <property type="entry name" value="ZN(II)2CYS6 TRANSCRIPTION FACTOR (EUROFUNG)"/>
    <property type="match status" value="1"/>
</dbReference>
<organism evidence="9 10">
    <name type="scientific">Aspergillus aculeatus (strain ATCC 16872 / CBS 172.66 / WB 5094)</name>
    <dbReference type="NCBI Taxonomy" id="690307"/>
    <lineage>
        <taxon>Eukaryota</taxon>
        <taxon>Fungi</taxon>
        <taxon>Dikarya</taxon>
        <taxon>Ascomycota</taxon>
        <taxon>Pezizomycotina</taxon>
        <taxon>Eurotiomycetes</taxon>
        <taxon>Eurotiomycetidae</taxon>
        <taxon>Eurotiales</taxon>
        <taxon>Aspergillaceae</taxon>
        <taxon>Aspergillus</taxon>
        <taxon>Aspergillus subgen. Circumdati</taxon>
    </lineage>
</organism>
<dbReference type="InterPro" id="IPR007219">
    <property type="entry name" value="XnlR_reg_dom"/>
</dbReference>
<evidence type="ECO:0000256" key="7">
    <source>
        <dbReference type="SAM" id="MobiDB-lite"/>
    </source>
</evidence>
<keyword evidence="3" id="KW-0805">Transcription regulation</keyword>
<dbReference type="InterPro" id="IPR001138">
    <property type="entry name" value="Zn2Cys6_DnaBD"/>
</dbReference>
<feature type="region of interest" description="Disordered" evidence="7">
    <location>
        <begin position="76"/>
        <end position="97"/>
    </location>
</feature>
<dbReference type="InterPro" id="IPR036864">
    <property type="entry name" value="Zn2-C6_fun-type_DNA-bd_sf"/>
</dbReference>
<name>A0A1L9WYT0_ASPA1</name>
<dbReference type="GO" id="GO:0045944">
    <property type="term" value="P:positive regulation of transcription by RNA polymerase II"/>
    <property type="evidence" value="ECO:0007669"/>
    <property type="project" value="TreeGrafter"/>
</dbReference>
<dbReference type="GO" id="GO:0008270">
    <property type="term" value="F:zinc ion binding"/>
    <property type="evidence" value="ECO:0007669"/>
    <property type="project" value="InterPro"/>
</dbReference>
<dbReference type="SMART" id="SM00066">
    <property type="entry name" value="GAL4"/>
    <property type="match status" value="1"/>
</dbReference>
<reference evidence="10" key="1">
    <citation type="journal article" date="2017" name="Genome Biol.">
        <title>Comparative genomics reveals high biological diversity and specific adaptations in the industrially and medically important fungal genus Aspergillus.</title>
        <authorList>
            <person name="de Vries R.P."/>
            <person name="Riley R."/>
            <person name="Wiebenga A."/>
            <person name="Aguilar-Osorio G."/>
            <person name="Amillis S."/>
            <person name="Uchima C.A."/>
            <person name="Anderluh G."/>
            <person name="Asadollahi M."/>
            <person name="Askin M."/>
            <person name="Barry K."/>
            <person name="Battaglia E."/>
            <person name="Bayram O."/>
            <person name="Benocci T."/>
            <person name="Braus-Stromeyer S.A."/>
            <person name="Caldana C."/>
            <person name="Canovas D."/>
            <person name="Cerqueira G.C."/>
            <person name="Chen F."/>
            <person name="Chen W."/>
            <person name="Choi C."/>
            <person name="Clum A."/>
            <person name="Dos Santos R.A."/>
            <person name="Damasio A.R."/>
            <person name="Diallinas G."/>
            <person name="Emri T."/>
            <person name="Fekete E."/>
            <person name="Flipphi M."/>
            <person name="Freyberg S."/>
            <person name="Gallo A."/>
            <person name="Gournas C."/>
            <person name="Habgood R."/>
            <person name="Hainaut M."/>
            <person name="Harispe M.L."/>
            <person name="Henrissat B."/>
            <person name="Hilden K.S."/>
            <person name="Hope R."/>
            <person name="Hossain A."/>
            <person name="Karabika E."/>
            <person name="Karaffa L."/>
            <person name="Karanyi Z."/>
            <person name="Krasevec N."/>
            <person name="Kuo A."/>
            <person name="Kusch H."/>
            <person name="LaButti K."/>
            <person name="Lagendijk E.L."/>
            <person name="Lapidus A."/>
            <person name="Levasseur A."/>
            <person name="Lindquist E."/>
            <person name="Lipzen A."/>
            <person name="Logrieco A.F."/>
            <person name="MacCabe A."/>
            <person name="Maekelae M.R."/>
            <person name="Malavazi I."/>
            <person name="Melin P."/>
            <person name="Meyer V."/>
            <person name="Mielnichuk N."/>
            <person name="Miskei M."/>
            <person name="Molnar A.P."/>
            <person name="Mule G."/>
            <person name="Ngan C.Y."/>
            <person name="Orejas M."/>
            <person name="Orosz E."/>
            <person name="Ouedraogo J.P."/>
            <person name="Overkamp K.M."/>
            <person name="Park H.-S."/>
            <person name="Perrone G."/>
            <person name="Piumi F."/>
            <person name="Punt P.J."/>
            <person name="Ram A.F."/>
            <person name="Ramon A."/>
            <person name="Rauscher S."/>
            <person name="Record E."/>
            <person name="Riano-Pachon D.M."/>
            <person name="Robert V."/>
            <person name="Roehrig J."/>
            <person name="Ruller R."/>
            <person name="Salamov A."/>
            <person name="Salih N.S."/>
            <person name="Samson R.A."/>
            <person name="Sandor E."/>
            <person name="Sanguinetti M."/>
            <person name="Schuetze T."/>
            <person name="Sepcic K."/>
            <person name="Shelest E."/>
            <person name="Sherlock G."/>
            <person name="Sophianopoulou V."/>
            <person name="Squina F.M."/>
            <person name="Sun H."/>
            <person name="Susca A."/>
            <person name="Todd R.B."/>
            <person name="Tsang A."/>
            <person name="Unkles S.E."/>
            <person name="van de Wiele N."/>
            <person name="van Rossen-Uffink D."/>
            <person name="Oliveira J.V."/>
            <person name="Vesth T.C."/>
            <person name="Visser J."/>
            <person name="Yu J.-H."/>
            <person name="Zhou M."/>
            <person name="Andersen M.R."/>
            <person name="Archer D.B."/>
            <person name="Baker S.E."/>
            <person name="Benoit I."/>
            <person name="Brakhage A.A."/>
            <person name="Braus G.H."/>
            <person name="Fischer R."/>
            <person name="Frisvad J.C."/>
            <person name="Goldman G.H."/>
            <person name="Houbraken J."/>
            <person name="Oakley B."/>
            <person name="Pocsi I."/>
            <person name="Scazzocchio C."/>
            <person name="Seiboth B."/>
            <person name="vanKuyk P.A."/>
            <person name="Wortman J."/>
            <person name="Dyer P.S."/>
            <person name="Grigoriev I.V."/>
        </authorList>
    </citation>
    <scope>NUCLEOTIDE SEQUENCE [LARGE SCALE GENOMIC DNA]</scope>
    <source>
        <strain evidence="10">ATCC 16872 / CBS 172.66 / WB 5094</strain>
    </source>
</reference>
<keyword evidence="10" id="KW-1185">Reference proteome</keyword>
<accession>A0A1L9WYT0</accession>
<evidence type="ECO:0000256" key="3">
    <source>
        <dbReference type="ARBA" id="ARBA00023015"/>
    </source>
</evidence>
<dbReference type="GO" id="GO:0006351">
    <property type="term" value="P:DNA-templated transcription"/>
    <property type="evidence" value="ECO:0007669"/>
    <property type="project" value="InterPro"/>
</dbReference>
<gene>
    <name evidence="9" type="ORF">ASPACDRAFT_116155</name>
</gene>
<keyword evidence="2" id="KW-0479">Metal-binding</keyword>
<dbReference type="EMBL" id="KV878974">
    <property type="protein sequence ID" value="OJK01425.1"/>
    <property type="molecule type" value="Genomic_DNA"/>
</dbReference>
<dbReference type="GO" id="GO:0000981">
    <property type="term" value="F:DNA-binding transcription factor activity, RNA polymerase II-specific"/>
    <property type="evidence" value="ECO:0007669"/>
    <property type="project" value="InterPro"/>
</dbReference>
<sequence length="664" mass="74930">MPVVKNTPKRLNKKPVACNRCHSLKVKCSGEQPCSRCRQAGCGESCQYAVRDRKLKVQESYIDEILSENSQLKEQLRALSTPHSDPSSSVQLPVPSSDTYPSVQNPLIGDRAWFYPYDSSAPPIYMGEAACTAFSTRLRQFLTGDPKTAHVARTQYTPESSLLEGASQWPRLAQARLLVRIAFNQLSRVYHLVLRKSTLEQLESVYQTPSLRDDPALTCKFFGLFALGEVYSSRSSVSPTSKVPGTKYYVRAMSLIPTMPERPGMIYVESLLLLSLYSYFLNRRHSGYMLIGSAMRLGLVLGLNHNIPLQQCANAIEREHRVRLWWAIYVFDRMFTSKIGFPLQIRDEDIHVDLPAELADPTAQEQFSDTAYLVASIRLSRIIGQTIDKIYGRKHHIEPFMQREQQLLLALQDWLKSLPEHVRLRQEDSAPPKHIVSLHLQFNQCVILATRPILLHTLFQSGHRRPSEDFPQPVITISEACIHAARHSYSLIIEEWVNGSLPMYGYFYAQYLFSSCIALVISGLLPSIGNPADLEALETATEILHRMSDQGNLAASEFHENLKRVKQALPANSDDARAGQEPRSHTPRLSIPSVQALVADPELESHNEGVLPPANYTTEMAFLEPTMQDFLGTSDYDMNLVNPNDLQIDGTEDFDMWPGILWTS</sequence>
<dbReference type="AlphaFoldDB" id="A0A1L9WYT0"/>
<dbReference type="OMA" id="HVARTQY"/>
<evidence type="ECO:0000259" key="8">
    <source>
        <dbReference type="PROSITE" id="PS50048"/>
    </source>
</evidence>
<evidence type="ECO:0000256" key="4">
    <source>
        <dbReference type="ARBA" id="ARBA00023125"/>
    </source>
</evidence>
<dbReference type="GO" id="GO:0043565">
    <property type="term" value="F:sequence-specific DNA binding"/>
    <property type="evidence" value="ECO:0007669"/>
    <property type="project" value="TreeGrafter"/>
</dbReference>
<dbReference type="Gene3D" id="4.10.240.10">
    <property type="entry name" value="Zn(2)-C6 fungal-type DNA-binding domain"/>
    <property type="match status" value="1"/>
</dbReference>
<dbReference type="SMART" id="SM00906">
    <property type="entry name" value="Fungal_trans"/>
    <property type="match status" value="1"/>
</dbReference>
<dbReference type="VEuPathDB" id="FungiDB:ASPACDRAFT_116155"/>
<comment type="subcellular location">
    <subcellularLocation>
        <location evidence="1">Nucleus</location>
    </subcellularLocation>
</comment>
<evidence type="ECO:0000313" key="10">
    <source>
        <dbReference type="Proteomes" id="UP000184546"/>
    </source>
</evidence>
<dbReference type="PROSITE" id="PS50048">
    <property type="entry name" value="ZN2_CY6_FUNGAL_2"/>
    <property type="match status" value="1"/>
</dbReference>
<feature type="domain" description="Zn(2)-C6 fungal-type" evidence="8">
    <location>
        <begin position="17"/>
        <end position="48"/>
    </location>
</feature>
<dbReference type="GeneID" id="30969778"/>
<evidence type="ECO:0000256" key="2">
    <source>
        <dbReference type="ARBA" id="ARBA00022723"/>
    </source>
</evidence>
<evidence type="ECO:0000313" key="9">
    <source>
        <dbReference type="EMBL" id="OJK01425.1"/>
    </source>
</evidence>
<dbReference type="OrthoDB" id="3990906at2759"/>
<keyword evidence="6" id="KW-0539">Nucleus</keyword>
<dbReference type="Proteomes" id="UP000184546">
    <property type="component" value="Unassembled WGS sequence"/>
</dbReference>
<evidence type="ECO:0000256" key="6">
    <source>
        <dbReference type="ARBA" id="ARBA00023242"/>
    </source>
</evidence>
<dbReference type="PANTHER" id="PTHR47540">
    <property type="entry name" value="THIAMINE REPRESSIBLE GENES REGULATORY PROTEIN THI5"/>
    <property type="match status" value="1"/>
</dbReference>
<evidence type="ECO:0000256" key="1">
    <source>
        <dbReference type="ARBA" id="ARBA00004123"/>
    </source>
</evidence>
<dbReference type="GO" id="GO:0005634">
    <property type="term" value="C:nucleus"/>
    <property type="evidence" value="ECO:0007669"/>
    <property type="project" value="UniProtKB-SubCell"/>
</dbReference>
<dbReference type="InterPro" id="IPR051711">
    <property type="entry name" value="Stress_Response_Reg"/>
</dbReference>
<keyword evidence="5" id="KW-0804">Transcription</keyword>
<dbReference type="Pfam" id="PF00172">
    <property type="entry name" value="Zn_clus"/>
    <property type="match status" value="1"/>
</dbReference>
<proteinExistence type="predicted"/>
<dbReference type="RefSeq" id="XP_020057764.1">
    <property type="nucleotide sequence ID" value="XM_020195964.1"/>
</dbReference>
<dbReference type="Pfam" id="PF04082">
    <property type="entry name" value="Fungal_trans"/>
    <property type="match status" value="1"/>
</dbReference>
<protein>
    <recommendedName>
        <fullName evidence="8">Zn(2)-C6 fungal-type domain-containing protein</fullName>
    </recommendedName>
</protein>
<dbReference type="CDD" id="cd12148">
    <property type="entry name" value="fungal_TF_MHR"/>
    <property type="match status" value="1"/>
</dbReference>